<keyword evidence="6" id="KW-1185">Reference proteome</keyword>
<dbReference type="EMBL" id="CP003155">
    <property type="protein sequence ID" value="AEV30924.1"/>
    <property type="molecule type" value="Genomic_DNA"/>
</dbReference>
<protein>
    <submittedName>
        <fullName evidence="5">Mannitol-1-phosphate/altronate dehydrogenase</fullName>
    </submittedName>
</protein>
<dbReference type="Pfam" id="PF08125">
    <property type="entry name" value="Mannitol_dh_C"/>
    <property type="match status" value="1"/>
</dbReference>
<accession>G8QQJ4</accession>
<evidence type="ECO:0000259" key="3">
    <source>
        <dbReference type="Pfam" id="PF01232"/>
    </source>
</evidence>
<evidence type="ECO:0000256" key="2">
    <source>
        <dbReference type="ARBA" id="ARBA00023027"/>
    </source>
</evidence>
<feature type="domain" description="Mannitol dehydrogenase N-terminal" evidence="3">
    <location>
        <begin position="18"/>
        <end position="253"/>
    </location>
</feature>
<keyword evidence="1" id="KW-0560">Oxidoreductase</keyword>
<dbReference type="SUPFAM" id="SSF48179">
    <property type="entry name" value="6-phosphogluconate dehydrogenase C-terminal domain-like"/>
    <property type="match status" value="1"/>
</dbReference>
<dbReference type="InterPro" id="IPR013118">
    <property type="entry name" value="Mannitol_DH_C"/>
</dbReference>
<evidence type="ECO:0000256" key="1">
    <source>
        <dbReference type="ARBA" id="ARBA00023002"/>
    </source>
</evidence>
<gene>
    <name evidence="5" type="ordered locus">SpiGrapes_3179</name>
</gene>
<dbReference type="eggNOG" id="COG0246">
    <property type="taxonomic scope" value="Bacteria"/>
</dbReference>
<dbReference type="HOGENOM" id="CLU_027324_1_0_12"/>
<dbReference type="InterPro" id="IPR036291">
    <property type="entry name" value="NAD(P)-bd_dom_sf"/>
</dbReference>
<name>G8QQJ4_SPHPG</name>
<dbReference type="InterPro" id="IPR008927">
    <property type="entry name" value="6-PGluconate_DH-like_C_sf"/>
</dbReference>
<dbReference type="GO" id="GO:0005829">
    <property type="term" value="C:cytosol"/>
    <property type="evidence" value="ECO:0007669"/>
    <property type="project" value="TreeGrafter"/>
</dbReference>
<dbReference type="RefSeq" id="WP_014271763.1">
    <property type="nucleotide sequence ID" value="NC_016633.1"/>
</dbReference>
<organism evidence="5 6">
    <name type="scientific">Sphaerochaeta pleomorpha (strain ATCC BAA-1885 / DSM 22778 / Grapes)</name>
    <dbReference type="NCBI Taxonomy" id="158190"/>
    <lineage>
        <taxon>Bacteria</taxon>
        <taxon>Pseudomonadati</taxon>
        <taxon>Spirochaetota</taxon>
        <taxon>Spirochaetia</taxon>
        <taxon>Spirochaetales</taxon>
        <taxon>Sphaerochaetaceae</taxon>
        <taxon>Sphaerochaeta</taxon>
    </lineage>
</organism>
<dbReference type="Pfam" id="PF01232">
    <property type="entry name" value="Mannitol_dh"/>
    <property type="match status" value="1"/>
</dbReference>
<dbReference type="GO" id="GO:0019592">
    <property type="term" value="P:mannitol catabolic process"/>
    <property type="evidence" value="ECO:0007669"/>
    <property type="project" value="TreeGrafter"/>
</dbReference>
<dbReference type="Gene3D" id="1.10.1040.10">
    <property type="entry name" value="N-(1-d-carboxylethyl)-l-norvaline Dehydrogenase, domain 2"/>
    <property type="match status" value="1"/>
</dbReference>
<dbReference type="GO" id="GO:0009026">
    <property type="term" value="F:tagaturonate reductase activity"/>
    <property type="evidence" value="ECO:0007669"/>
    <property type="project" value="TreeGrafter"/>
</dbReference>
<dbReference type="NCBIfam" id="NF002969">
    <property type="entry name" value="PRK03643.1"/>
    <property type="match status" value="1"/>
</dbReference>
<dbReference type="GO" id="GO:0008926">
    <property type="term" value="F:mannitol-1-phosphate 5-dehydrogenase activity"/>
    <property type="evidence" value="ECO:0007669"/>
    <property type="project" value="TreeGrafter"/>
</dbReference>
<reference evidence="5 6" key="1">
    <citation type="submission" date="2011-11" db="EMBL/GenBank/DDBJ databases">
        <title>Complete sequence of Spirochaeta sp. grapes.</title>
        <authorList>
            <consortium name="US DOE Joint Genome Institute"/>
            <person name="Lucas S."/>
            <person name="Han J."/>
            <person name="Lapidus A."/>
            <person name="Cheng J.-F."/>
            <person name="Goodwin L."/>
            <person name="Pitluck S."/>
            <person name="Peters L."/>
            <person name="Ovchinnikova G."/>
            <person name="Munk A.C."/>
            <person name="Detter J.C."/>
            <person name="Han C."/>
            <person name="Tapia R."/>
            <person name="Land M."/>
            <person name="Hauser L."/>
            <person name="Kyrpides N."/>
            <person name="Ivanova N."/>
            <person name="Pagani I."/>
            <person name="Ritalahtilisa K."/>
            <person name="Loeffler F."/>
            <person name="Woyke T."/>
        </authorList>
    </citation>
    <scope>NUCLEOTIDE SEQUENCE [LARGE SCALE GENOMIC DNA]</scope>
    <source>
        <strain evidence="6">ATCC BAA-1885 / DSM 22778 / Grapes</strain>
    </source>
</reference>
<feature type="domain" description="Mannitol dehydrogenase C-terminal" evidence="4">
    <location>
        <begin position="273"/>
        <end position="473"/>
    </location>
</feature>
<proteinExistence type="predicted"/>
<keyword evidence="2" id="KW-0520">NAD</keyword>
<dbReference type="InterPro" id="IPR013131">
    <property type="entry name" value="Mannitol_DH_N"/>
</dbReference>
<evidence type="ECO:0000259" key="4">
    <source>
        <dbReference type="Pfam" id="PF08125"/>
    </source>
</evidence>
<sequence>MKKINEVVEKKNGHYPEKVLQFGEGNFLRAFVDWMIDEANDEGLFGGSIVLCQPISQGMVARLNAQDNVYTLVMRGLENGKKTENIKVITSVSRGLNPYEDYDSYIDLAKSKDLQVIVSNTTEAGISYSEGDKLTDTPPNSYPAKICSFLYTRYKHFNGDKAMGILLLPVELIEDNGPVLKRIVYQYAQEWNLEKGFIEWMDASCTFANTLVDRIVTGYPRNEAASYEERFGYKDDMIDTSEVFNLWVIEADKKYSEMFPIAKTKANVIWTDNVKPYKMRKVRILNGAHTSTVLAAYLSGYEFVGEFVKDEEFSAFLKDLIFGEVIPTIQLPKDELAQFADAVFERFGNPFINHRLLDISLNSVSKYVARCLPSLEDYLAMEKKLPSHLTFSLAALIKFYDVKNSEQGYFGIRENGDMYPVKDTAENLAFFEKAWQEQDLSVLVKNVLSCKTLWQRDLTEIEGLYDGVLAHLKGIVADGVKATIKNL</sequence>
<dbReference type="SUPFAM" id="SSF51735">
    <property type="entry name" value="NAD(P)-binding Rossmann-fold domains"/>
    <property type="match status" value="1"/>
</dbReference>
<evidence type="ECO:0000313" key="5">
    <source>
        <dbReference type="EMBL" id="AEV30924.1"/>
    </source>
</evidence>
<dbReference type="Proteomes" id="UP000005632">
    <property type="component" value="Chromosome"/>
</dbReference>
<dbReference type="Gene3D" id="3.40.50.720">
    <property type="entry name" value="NAD(P)-binding Rossmann-like Domain"/>
    <property type="match status" value="1"/>
</dbReference>
<dbReference type="PANTHER" id="PTHR30524">
    <property type="entry name" value="MANNITOL-1-PHOSPHATE 5-DEHYDROGENASE"/>
    <property type="match status" value="1"/>
</dbReference>
<evidence type="ECO:0000313" key="6">
    <source>
        <dbReference type="Proteomes" id="UP000005632"/>
    </source>
</evidence>
<dbReference type="KEGG" id="sgp:SpiGrapes_3179"/>
<dbReference type="InterPro" id="IPR013328">
    <property type="entry name" value="6PGD_dom2"/>
</dbReference>
<dbReference type="AlphaFoldDB" id="G8QQJ4"/>
<dbReference type="STRING" id="158190.SpiGrapes_3179"/>
<dbReference type="PANTHER" id="PTHR30524:SF0">
    <property type="entry name" value="ALTRONATE OXIDOREDUCTASE-RELATED"/>
    <property type="match status" value="1"/>
</dbReference>
<dbReference type="OrthoDB" id="9768714at2"/>
<dbReference type="GO" id="GO:0019698">
    <property type="term" value="P:D-galacturonate catabolic process"/>
    <property type="evidence" value="ECO:0007669"/>
    <property type="project" value="TreeGrafter"/>
</dbReference>